<evidence type="ECO:0000256" key="1">
    <source>
        <dbReference type="SAM" id="SignalP"/>
    </source>
</evidence>
<dbReference type="NCBIfam" id="TIGR02595">
    <property type="entry name" value="PEP_CTERM"/>
    <property type="match status" value="1"/>
</dbReference>
<dbReference type="InterPro" id="IPR013424">
    <property type="entry name" value="Ice-binding_C"/>
</dbReference>
<evidence type="ECO:0000313" key="3">
    <source>
        <dbReference type="EMBL" id="GHF97726.1"/>
    </source>
</evidence>
<feature type="chain" id="PRO_5037023428" description="Ice-binding protein C-terminal domain-containing protein" evidence="1">
    <location>
        <begin position="20"/>
        <end position="219"/>
    </location>
</feature>
<comment type="caution">
    <text evidence="3">The sequence shown here is derived from an EMBL/GenBank/DDBJ whole genome shotgun (WGS) entry which is preliminary data.</text>
</comment>
<feature type="signal peptide" evidence="1">
    <location>
        <begin position="1"/>
        <end position="19"/>
    </location>
</feature>
<dbReference type="EMBL" id="BNCK01000006">
    <property type="protein sequence ID" value="GHF97726.1"/>
    <property type="molecule type" value="Genomic_DNA"/>
</dbReference>
<dbReference type="AlphaFoldDB" id="A0A919BMJ2"/>
<name>A0A919BMJ2_9GAMM</name>
<dbReference type="Pfam" id="PF07589">
    <property type="entry name" value="PEP-CTERM"/>
    <property type="match status" value="1"/>
</dbReference>
<dbReference type="Gene3D" id="2.60.120.260">
    <property type="entry name" value="Galactose-binding domain-like"/>
    <property type="match status" value="1"/>
</dbReference>
<protein>
    <recommendedName>
        <fullName evidence="2">Ice-binding protein C-terminal domain-containing protein</fullName>
    </recommendedName>
</protein>
<keyword evidence="1" id="KW-0732">Signal</keyword>
<reference evidence="3" key="2">
    <citation type="submission" date="2020-09" db="EMBL/GenBank/DDBJ databases">
        <authorList>
            <person name="Sun Q."/>
            <person name="Kim S."/>
        </authorList>
    </citation>
    <scope>NUCLEOTIDE SEQUENCE</scope>
    <source>
        <strain evidence="3">KCTC 42731</strain>
    </source>
</reference>
<feature type="domain" description="Ice-binding protein C-terminal" evidence="2">
    <location>
        <begin position="193"/>
        <end position="215"/>
    </location>
</feature>
<proteinExistence type="predicted"/>
<keyword evidence="4" id="KW-1185">Reference proteome</keyword>
<evidence type="ECO:0000259" key="2">
    <source>
        <dbReference type="Pfam" id="PF07589"/>
    </source>
</evidence>
<evidence type="ECO:0000313" key="4">
    <source>
        <dbReference type="Proteomes" id="UP000623842"/>
    </source>
</evidence>
<dbReference type="RefSeq" id="WP_189771662.1">
    <property type="nucleotide sequence ID" value="NZ_BNCK01000006.1"/>
</dbReference>
<organism evidence="3 4">
    <name type="scientific">Thalassotalea marina</name>
    <dbReference type="NCBI Taxonomy" id="1673741"/>
    <lineage>
        <taxon>Bacteria</taxon>
        <taxon>Pseudomonadati</taxon>
        <taxon>Pseudomonadota</taxon>
        <taxon>Gammaproteobacteria</taxon>
        <taxon>Alteromonadales</taxon>
        <taxon>Colwelliaceae</taxon>
        <taxon>Thalassotalea</taxon>
    </lineage>
</organism>
<gene>
    <name evidence="3" type="ORF">GCM10017161_27430</name>
</gene>
<reference evidence="3" key="1">
    <citation type="journal article" date="2014" name="Int. J. Syst. Evol. Microbiol.">
        <title>Complete genome sequence of Corynebacterium casei LMG S-19264T (=DSM 44701T), isolated from a smear-ripened cheese.</title>
        <authorList>
            <consortium name="US DOE Joint Genome Institute (JGI-PGF)"/>
            <person name="Walter F."/>
            <person name="Albersmeier A."/>
            <person name="Kalinowski J."/>
            <person name="Ruckert C."/>
        </authorList>
    </citation>
    <scope>NUCLEOTIDE SEQUENCE</scope>
    <source>
        <strain evidence="3">KCTC 42731</strain>
    </source>
</reference>
<sequence>MKKLFVLGAALLFASSANAGLIEHISNGDFETGDFSGWNVVDTGSGAWTINDGSFVPNGFTSLSPIDGSFDAATTQSGPGFHNLYQDIFLGSFLTATLSWQDRVRSDVPLSDPNQEWRVLIEDVNGSLISEVFSTAPGDSSSQVGPNSRSFDLTTILSPYANQTVRISFEQEDDSGFFSAVLDNVSFTTEVVSVPEPTGIALLGLGLAGLGFSRRANKK</sequence>
<accession>A0A919BMJ2</accession>
<dbReference type="Proteomes" id="UP000623842">
    <property type="component" value="Unassembled WGS sequence"/>
</dbReference>